<evidence type="ECO:0000313" key="8">
    <source>
        <dbReference type="EMBL" id="CAD8253237.1"/>
    </source>
</evidence>
<evidence type="ECO:0000259" key="7">
    <source>
        <dbReference type="PROSITE" id="PS50865"/>
    </source>
</evidence>
<evidence type="ECO:0000256" key="5">
    <source>
        <dbReference type="SAM" id="MobiDB-lite"/>
    </source>
</evidence>
<dbReference type="Gene3D" id="6.10.140.2220">
    <property type="match status" value="1"/>
</dbReference>
<feature type="region of interest" description="Disordered" evidence="5">
    <location>
        <begin position="192"/>
        <end position="222"/>
    </location>
</feature>
<dbReference type="InterPro" id="IPR002893">
    <property type="entry name" value="Znf_MYND"/>
</dbReference>
<feature type="domain" description="UBA" evidence="6">
    <location>
        <begin position="336"/>
        <end position="374"/>
    </location>
</feature>
<dbReference type="EMBL" id="HBEA01003621">
    <property type="protein sequence ID" value="CAD8253237.1"/>
    <property type="molecule type" value="Transcribed_RNA"/>
</dbReference>
<evidence type="ECO:0008006" key="9">
    <source>
        <dbReference type="Google" id="ProtNLM"/>
    </source>
</evidence>
<dbReference type="SUPFAM" id="SSF46934">
    <property type="entry name" value="UBA-like"/>
    <property type="match status" value="2"/>
</dbReference>
<feature type="compositionally biased region" description="Basic and acidic residues" evidence="5">
    <location>
        <begin position="103"/>
        <end position="122"/>
    </location>
</feature>
<reference evidence="8" key="1">
    <citation type="submission" date="2021-01" db="EMBL/GenBank/DDBJ databases">
        <authorList>
            <person name="Corre E."/>
            <person name="Pelletier E."/>
            <person name="Niang G."/>
            <person name="Scheremetjew M."/>
            <person name="Finn R."/>
            <person name="Kale V."/>
            <person name="Holt S."/>
            <person name="Cochrane G."/>
            <person name="Meng A."/>
            <person name="Brown T."/>
            <person name="Cohen L."/>
        </authorList>
    </citation>
    <scope>NUCLEOTIDE SEQUENCE</scope>
    <source>
        <strain evidence="8">CCMP2078</strain>
    </source>
</reference>
<evidence type="ECO:0000256" key="4">
    <source>
        <dbReference type="PROSITE-ProRule" id="PRU00134"/>
    </source>
</evidence>
<dbReference type="PROSITE" id="PS50865">
    <property type="entry name" value="ZF_MYND_2"/>
    <property type="match status" value="1"/>
</dbReference>
<keyword evidence="3" id="KW-0862">Zinc</keyword>
<dbReference type="InterPro" id="IPR009060">
    <property type="entry name" value="UBA-like_sf"/>
</dbReference>
<dbReference type="Pfam" id="PF01753">
    <property type="entry name" value="zf-MYND"/>
    <property type="match status" value="1"/>
</dbReference>
<evidence type="ECO:0000256" key="2">
    <source>
        <dbReference type="ARBA" id="ARBA00022771"/>
    </source>
</evidence>
<evidence type="ECO:0000256" key="3">
    <source>
        <dbReference type="ARBA" id="ARBA00022833"/>
    </source>
</evidence>
<dbReference type="AlphaFoldDB" id="A0A7R9U374"/>
<dbReference type="PROSITE" id="PS50030">
    <property type="entry name" value="UBA"/>
    <property type="match status" value="2"/>
</dbReference>
<feature type="domain" description="UBA" evidence="6">
    <location>
        <begin position="221"/>
        <end position="264"/>
    </location>
</feature>
<dbReference type="GO" id="GO:0008270">
    <property type="term" value="F:zinc ion binding"/>
    <property type="evidence" value="ECO:0007669"/>
    <property type="project" value="UniProtKB-KW"/>
</dbReference>
<name>A0A7R9U374_9STRA</name>
<evidence type="ECO:0000256" key="1">
    <source>
        <dbReference type="ARBA" id="ARBA00022723"/>
    </source>
</evidence>
<protein>
    <recommendedName>
        <fullName evidence="9">UBA domain-containing protein</fullName>
    </recommendedName>
</protein>
<dbReference type="Pfam" id="PF00627">
    <property type="entry name" value="UBA"/>
    <property type="match status" value="1"/>
</dbReference>
<dbReference type="SUPFAM" id="SSF144232">
    <property type="entry name" value="HIT/MYND zinc finger-like"/>
    <property type="match status" value="1"/>
</dbReference>
<accession>A0A7R9U374</accession>
<organism evidence="8">
    <name type="scientific">Pinguiococcus pyrenoidosus</name>
    <dbReference type="NCBI Taxonomy" id="172671"/>
    <lineage>
        <taxon>Eukaryota</taxon>
        <taxon>Sar</taxon>
        <taxon>Stramenopiles</taxon>
        <taxon>Ochrophyta</taxon>
        <taxon>Pinguiophyceae</taxon>
        <taxon>Pinguiochrysidales</taxon>
        <taxon>Pinguiochrysidaceae</taxon>
        <taxon>Pinguiococcus</taxon>
    </lineage>
</organism>
<feature type="domain" description="MYND-type" evidence="7">
    <location>
        <begin position="31"/>
        <end position="67"/>
    </location>
</feature>
<gene>
    <name evidence="8" type="ORF">PPYR1160_LOCUS2729</name>
</gene>
<evidence type="ECO:0000259" key="6">
    <source>
        <dbReference type="PROSITE" id="PS50030"/>
    </source>
</evidence>
<keyword evidence="1" id="KW-0479">Metal-binding</keyword>
<dbReference type="SMART" id="SM00165">
    <property type="entry name" value="UBA"/>
    <property type="match status" value="2"/>
</dbReference>
<feature type="region of interest" description="Disordered" evidence="5">
    <location>
        <begin position="95"/>
        <end position="125"/>
    </location>
</feature>
<dbReference type="InterPro" id="IPR015940">
    <property type="entry name" value="UBA"/>
</dbReference>
<keyword evidence="2 4" id="KW-0863">Zinc-finger</keyword>
<proteinExistence type="predicted"/>
<sequence>MSLDGFVSKTRKLSISEVQPTEVADLTSGHCAVCAKDTTYRCSRCGTRFYCSRIHQRQDWTEHSDKCLPRPKTNGVANGCSGAQWQSGADYLGQSAANTKKRKPDEDSRNSLDETLKSQQKTEEEEEMAILDLAAVSKRPGAAGLSLCLQSASAVVPDECAAVLGAEDAEELAEAVTQVYPSEGMDIEEASLLPGKATEDPAAFQTPPRKRRAKSEDVESRKDDAGAITLERLLEMGFDFESAQAALKQEDLTAEKAINFLLKGEVPYASYDGMGGIARTPSPEGVADIEERRSVGLDLEARAGVTELRSDAASTVEDDAKTDELHAFGPINGVPNWDENLRKLLDMGFAREDCVVALQRFKNLDMAADALLNNGNVDQFRSYDASFQALD</sequence>
<dbReference type="Gene3D" id="1.10.8.10">
    <property type="entry name" value="DNA helicase RuvA subunit, C-terminal domain"/>
    <property type="match status" value="2"/>
</dbReference>